<evidence type="ECO:0000256" key="6">
    <source>
        <dbReference type="ARBA" id="ARBA00022840"/>
    </source>
</evidence>
<feature type="domain" description="ATP synthase alpha subunit C-terminal" evidence="13">
    <location>
        <begin position="353"/>
        <end position="477"/>
    </location>
</feature>
<name>A0A955LJS8_UNCKA</name>
<dbReference type="GO" id="GO:0045259">
    <property type="term" value="C:proton-transporting ATP synthase complex"/>
    <property type="evidence" value="ECO:0007669"/>
    <property type="project" value="UniProtKB-KW"/>
</dbReference>
<dbReference type="GO" id="GO:0046933">
    <property type="term" value="F:proton-transporting ATP synthase activity, rotational mechanism"/>
    <property type="evidence" value="ECO:0007669"/>
    <property type="project" value="InterPro"/>
</dbReference>
<evidence type="ECO:0000256" key="11">
    <source>
        <dbReference type="ARBA" id="ARBA00023310"/>
    </source>
</evidence>
<evidence type="ECO:0000256" key="9">
    <source>
        <dbReference type="ARBA" id="ARBA00023136"/>
    </source>
</evidence>
<protein>
    <submittedName>
        <fullName evidence="14">F0F1 ATP synthase subunit alpha</fullName>
    </submittedName>
</protein>
<keyword evidence="9" id="KW-0472">Membrane</keyword>
<dbReference type="InterPro" id="IPR036121">
    <property type="entry name" value="ATPase_F1/V1/A1_a/bsu_N_sf"/>
</dbReference>
<dbReference type="PROSITE" id="PS00152">
    <property type="entry name" value="ATPASE_ALPHA_BETA"/>
    <property type="match status" value="1"/>
</dbReference>
<keyword evidence="8" id="KW-0406">Ion transport</keyword>
<keyword evidence="10" id="KW-0139">CF(1)</keyword>
<accession>A0A955LJS8</accession>
<dbReference type="SUPFAM" id="SSF50615">
    <property type="entry name" value="N-terminal domain of alpha and beta subunits of F1 ATP synthase"/>
    <property type="match status" value="1"/>
</dbReference>
<evidence type="ECO:0000256" key="10">
    <source>
        <dbReference type="ARBA" id="ARBA00023196"/>
    </source>
</evidence>
<dbReference type="NCBIfam" id="TIGR00962">
    <property type="entry name" value="atpA"/>
    <property type="match status" value="1"/>
</dbReference>
<dbReference type="SUPFAM" id="SSF52540">
    <property type="entry name" value="P-loop containing nucleoside triphosphate hydrolases"/>
    <property type="match status" value="1"/>
</dbReference>
<evidence type="ECO:0000313" key="14">
    <source>
        <dbReference type="EMBL" id="MCA9391785.1"/>
    </source>
</evidence>
<keyword evidence="6" id="KW-0067">ATP-binding</keyword>
<dbReference type="Gene3D" id="2.40.30.20">
    <property type="match status" value="1"/>
</dbReference>
<comment type="similarity">
    <text evidence="2">Belongs to the ATPase alpha/beta chains family.</text>
</comment>
<evidence type="ECO:0000256" key="5">
    <source>
        <dbReference type="ARBA" id="ARBA00022781"/>
    </source>
</evidence>
<dbReference type="InterPro" id="IPR020003">
    <property type="entry name" value="ATPase_a/bsu_AS"/>
</dbReference>
<evidence type="ECO:0000313" key="15">
    <source>
        <dbReference type="Proteomes" id="UP000751518"/>
    </source>
</evidence>
<evidence type="ECO:0000256" key="7">
    <source>
        <dbReference type="ARBA" id="ARBA00022967"/>
    </source>
</evidence>
<keyword evidence="11" id="KW-0066">ATP synthesis</keyword>
<evidence type="ECO:0000256" key="2">
    <source>
        <dbReference type="ARBA" id="ARBA00008936"/>
    </source>
</evidence>
<dbReference type="GO" id="GO:0005524">
    <property type="term" value="F:ATP binding"/>
    <property type="evidence" value="ECO:0007669"/>
    <property type="project" value="UniProtKB-KW"/>
</dbReference>
<keyword evidence="3" id="KW-0813">Transport</keyword>
<dbReference type="Gene3D" id="1.20.150.20">
    <property type="entry name" value="ATP synthase alpha/beta chain, C-terminal domain"/>
    <property type="match status" value="1"/>
</dbReference>
<dbReference type="InterPro" id="IPR038376">
    <property type="entry name" value="ATP_synth_asu_C_sf"/>
</dbReference>
<evidence type="ECO:0000256" key="1">
    <source>
        <dbReference type="ARBA" id="ARBA00004370"/>
    </source>
</evidence>
<keyword evidence="7" id="KW-1278">Translocase</keyword>
<dbReference type="PANTHER" id="PTHR48082:SF2">
    <property type="entry name" value="ATP SYNTHASE SUBUNIT ALPHA, MITOCHONDRIAL"/>
    <property type="match status" value="1"/>
</dbReference>
<dbReference type="InterPro" id="IPR000194">
    <property type="entry name" value="ATPase_F1/V1/A1_a/bsu_nucl-bd"/>
</dbReference>
<evidence type="ECO:0000256" key="4">
    <source>
        <dbReference type="ARBA" id="ARBA00022741"/>
    </source>
</evidence>
<dbReference type="Pfam" id="PF00306">
    <property type="entry name" value="ATP-synt_ab_C"/>
    <property type="match status" value="1"/>
</dbReference>
<dbReference type="CDD" id="cd01132">
    <property type="entry name" value="F1-ATPase_alpha_CD"/>
    <property type="match status" value="1"/>
</dbReference>
<keyword evidence="5" id="KW-0375">Hydrogen ion transport</keyword>
<dbReference type="EMBL" id="JAGQKZ010000005">
    <property type="protein sequence ID" value="MCA9391785.1"/>
    <property type="molecule type" value="Genomic_DNA"/>
</dbReference>
<dbReference type="Proteomes" id="UP000751518">
    <property type="component" value="Unassembled WGS sequence"/>
</dbReference>
<dbReference type="InterPro" id="IPR005294">
    <property type="entry name" value="ATP_synth_F1_asu"/>
</dbReference>
<reference evidence="14" key="2">
    <citation type="journal article" date="2021" name="Microbiome">
        <title>Successional dynamics and alternative stable states in a saline activated sludge microbial community over 9 years.</title>
        <authorList>
            <person name="Wang Y."/>
            <person name="Ye J."/>
            <person name="Ju F."/>
            <person name="Liu L."/>
            <person name="Boyd J.A."/>
            <person name="Deng Y."/>
            <person name="Parks D.H."/>
            <person name="Jiang X."/>
            <person name="Yin X."/>
            <person name="Woodcroft B.J."/>
            <person name="Tyson G.W."/>
            <person name="Hugenholtz P."/>
            <person name="Polz M.F."/>
            <person name="Zhang T."/>
        </authorList>
    </citation>
    <scope>NUCLEOTIDE SEQUENCE</scope>
    <source>
        <strain evidence="14">HKST-UBA03</strain>
    </source>
</reference>
<reference evidence="14" key="1">
    <citation type="submission" date="2020-04" db="EMBL/GenBank/DDBJ databases">
        <authorList>
            <person name="Zhang T."/>
        </authorList>
    </citation>
    <scope>NUCLEOTIDE SEQUENCE</scope>
    <source>
        <strain evidence="14">HKST-UBA03</strain>
    </source>
</reference>
<dbReference type="InterPro" id="IPR000793">
    <property type="entry name" value="ATP_synth_asu_C"/>
</dbReference>
<dbReference type="InterPro" id="IPR033732">
    <property type="entry name" value="ATP_synth_F1_a_nt-bd_dom"/>
</dbReference>
<comment type="caution">
    <text evidence="14">The sequence shown here is derived from an EMBL/GenBank/DDBJ whole genome shotgun (WGS) entry which is preliminary data.</text>
</comment>
<dbReference type="Gene3D" id="3.40.50.300">
    <property type="entry name" value="P-loop containing nucleotide triphosphate hydrolases"/>
    <property type="match status" value="1"/>
</dbReference>
<comment type="subcellular location">
    <subcellularLocation>
        <location evidence="1">Membrane</location>
    </subcellularLocation>
</comment>
<proteinExistence type="inferred from homology"/>
<sequence>MNHHTSGVSEIGHIKSYYFGVATIAGLPRVFVHEMLTFDDGTPAGVVVGYDEDNVFALMFGKVDRAQPIFRSNQLYSIPISDKLVGRVIGVQGQPLDGKTAVTANRIPVFAQAPGIIDRDPVTRPLITGIKIIDTMLPIGRGQRELIIGDRKIGKTTIAMDTVIHQGVESSPIKCIYVVCGKTAQEAEEVVRILEEHDALYYTTIVAATANDSLAAQYLAPFVGTAIGEFYRQQGWDALVVYDDLFRHAQTYRDISLLLNRAPGRESYPNDVFSLHAGLLERAGQMSVKNGGGSLTALPIMETQEGDISAFVPTNLISITDGQIYLDRGLFQKRFLPAINVGLSVSRIGGQAQPPILKLVTGGLRLALAQERELQKLTQLETEISKDAVGKIKRGELILELIKQEKHKTLTWQEQVVLFRAVEEGYFDDLEKDQWAKLEDLLLQLMRTKYKELILKIEGEKLTESISKDIEDTIAQFKREFVKNDDE</sequence>
<organism evidence="14 15">
    <name type="scientific">candidate division WWE3 bacterium</name>
    <dbReference type="NCBI Taxonomy" id="2053526"/>
    <lineage>
        <taxon>Bacteria</taxon>
        <taxon>Katanobacteria</taxon>
    </lineage>
</organism>
<dbReference type="InterPro" id="IPR023366">
    <property type="entry name" value="ATP_synth_asu-like_sf"/>
</dbReference>
<dbReference type="Pfam" id="PF00006">
    <property type="entry name" value="ATP-synt_ab"/>
    <property type="match status" value="1"/>
</dbReference>
<feature type="domain" description="ATPase F1/V1/A1 complex alpha/beta subunit nucleotide-binding" evidence="12">
    <location>
        <begin position="129"/>
        <end position="346"/>
    </location>
</feature>
<gene>
    <name evidence="14" type="primary">atpA</name>
    <name evidence="14" type="ORF">KC614_01090</name>
</gene>
<dbReference type="CDD" id="cd18113">
    <property type="entry name" value="ATP-synt_F1_alpha_C"/>
    <property type="match status" value="1"/>
</dbReference>
<keyword evidence="4" id="KW-0547">Nucleotide-binding</keyword>
<evidence type="ECO:0000256" key="8">
    <source>
        <dbReference type="ARBA" id="ARBA00023065"/>
    </source>
</evidence>
<dbReference type="GO" id="GO:0043531">
    <property type="term" value="F:ADP binding"/>
    <property type="evidence" value="ECO:0007669"/>
    <property type="project" value="TreeGrafter"/>
</dbReference>
<dbReference type="InterPro" id="IPR027417">
    <property type="entry name" value="P-loop_NTPase"/>
</dbReference>
<dbReference type="FunFam" id="3.40.50.300:FF:004039">
    <property type="entry name" value="ATP synthase subunit alpha, mitochondrial"/>
    <property type="match status" value="1"/>
</dbReference>
<evidence type="ECO:0000256" key="3">
    <source>
        <dbReference type="ARBA" id="ARBA00022448"/>
    </source>
</evidence>
<evidence type="ECO:0000259" key="13">
    <source>
        <dbReference type="Pfam" id="PF00306"/>
    </source>
</evidence>
<dbReference type="SUPFAM" id="SSF47917">
    <property type="entry name" value="C-terminal domain of alpha and beta subunits of F1 ATP synthase"/>
    <property type="match status" value="1"/>
</dbReference>
<dbReference type="PANTHER" id="PTHR48082">
    <property type="entry name" value="ATP SYNTHASE SUBUNIT ALPHA, MITOCHONDRIAL"/>
    <property type="match status" value="1"/>
</dbReference>
<evidence type="ECO:0000259" key="12">
    <source>
        <dbReference type="Pfam" id="PF00006"/>
    </source>
</evidence>
<dbReference type="AlphaFoldDB" id="A0A955LJS8"/>